<feature type="chain" id="PRO_5005476853" evidence="1">
    <location>
        <begin position="35"/>
        <end position="305"/>
    </location>
</feature>
<accession>A0A0K2GCI4</accession>
<gene>
    <name evidence="2" type="ORF">NITMOv2_2242</name>
</gene>
<dbReference type="EMBL" id="CP011801">
    <property type="protein sequence ID" value="ALA58658.1"/>
    <property type="molecule type" value="Genomic_DNA"/>
</dbReference>
<protein>
    <submittedName>
        <fullName evidence="2">Uncharacterized protein</fullName>
    </submittedName>
</protein>
<keyword evidence="1" id="KW-0732">Signal</keyword>
<dbReference type="STRING" id="42253.NITMOv2_2242"/>
<evidence type="ECO:0000313" key="3">
    <source>
        <dbReference type="Proteomes" id="UP000069205"/>
    </source>
</evidence>
<keyword evidence="3" id="KW-1185">Reference proteome</keyword>
<sequence length="305" mass="33063">MPKRLATSWHVLFRRHTAVLCGLWLLFTAAGASAEQPSFPLADVVKRHAAQLASVDSNAGALAAFSTSIGPAIDLRDAAGTLAAKSIPAKMAKELGVAELSASAQELMAALAAWQLADQVLQAVEPDAKTEPPAITAPSGARGEWLAANGPWHTLPDLLRLMKDIQQVQKQDLALAANRVALEASQRATAQWWDLHNWKDRVRLARGRARLCGTWQWVIHNHQNHQEQKASMLFLPPGLEKPGVPTPAEMVILGDSVYLRWEMNGRVQEDSLLFIKDGTRLEGSFVNNAGGWGSITGKRTAGCQP</sequence>
<dbReference type="PATRIC" id="fig|42253.5.peg.2208"/>
<dbReference type="AlphaFoldDB" id="A0A0K2GCI4"/>
<proteinExistence type="predicted"/>
<dbReference type="RefSeq" id="WP_053379797.1">
    <property type="nucleotide sequence ID" value="NZ_CP011801.1"/>
</dbReference>
<feature type="signal peptide" evidence="1">
    <location>
        <begin position="1"/>
        <end position="34"/>
    </location>
</feature>
<dbReference type="OrthoDB" id="9793084at2"/>
<dbReference type="Proteomes" id="UP000069205">
    <property type="component" value="Chromosome"/>
</dbReference>
<reference evidence="2 3" key="1">
    <citation type="journal article" date="2015" name="Proc. Natl. Acad. Sci. U.S.A.">
        <title>Expanded metabolic versatility of ubiquitous nitrite-oxidizing bacteria from the genus Nitrospira.</title>
        <authorList>
            <person name="Koch H."/>
            <person name="Lucker S."/>
            <person name="Albertsen M."/>
            <person name="Kitzinger K."/>
            <person name="Herbold C."/>
            <person name="Spieck E."/>
            <person name="Nielsen P.H."/>
            <person name="Wagner M."/>
            <person name="Daims H."/>
        </authorList>
    </citation>
    <scope>NUCLEOTIDE SEQUENCE [LARGE SCALE GENOMIC DNA]</scope>
    <source>
        <strain evidence="2 3">NSP M-1</strain>
    </source>
</reference>
<evidence type="ECO:0000256" key="1">
    <source>
        <dbReference type="SAM" id="SignalP"/>
    </source>
</evidence>
<evidence type="ECO:0000313" key="2">
    <source>
        <dbReference type="EMBL" id="ALA58658.1"/>
    </source>
</evidence>
<name>A0A0K2GCI4_NITMO</name>
<organism evidence="2 3">
    <name type="scientific">Nitrospira moscoviensis</name>
    <dbReference type="NCBI Taxonomy" id="42253"/>
    <lineage>
        <taxon>Bacteria</taxon>
        <taxon>Pseudomonadati</taxon>
        <taxon>Nitrospirota</taxon>
        <taxon>Nitrospiria</taxon>
        <taxon>Nitrospirales</taxon>
        <taxon>Nitrospiraceae</taxon>
        <taxon>Nitrospira</taxon>
    </lineage>
</organism>
<dbReference type="KEGG" id="nmv:NITMOv2_2242"/>